<comment type="similarity">
    <text evidence="2 7">Belongs to the MlaE permease family.</text>
</comment>
<evidence type="ECO:0000256" key="1">
    <source>
        <dbReference type="ARBA" id="ARBA00004141"/>
    </source>
</evidence>
<feature type="transmembrane region" description="Helical" evidence="7">
    <location>
        <begin position="236"/>
        <end position="260"/>
    </location>
</feature>
<dbReference type="InterPro" id="IPR003453">
    <property type="entry name" value="ABC_MlaE_roteobac"/>
</dbReference>
<dbReference type="Proteomes" id="UP000315995">
    <property type="component" value="Chromosome"/>
</dbReference>
<dbReference type="PANTHER" id="PTHR30188:SF4">
    <property type="entry name" value="PROTEIN TRIGALACTOSYLDIACYLGLYCEROL 1, CHLOROPLASTIC"/>
    <property type="match status" value="1"/>
</dbReference>
<keyword evidence="9" id="KW-1185">Reference proteome</keyword>
<dbReference type="AlphaFoldDB" id="A0A4Y6PN93"/>
<dbReference type="GO" id="GO:0005548">
    <property type="term" value="F:phospholipid transporter activity"/>
    <property type="evidence" value="ECO:0007669"/>
    <property type="project" value="TreeGrafter"/>
</dbReference>
<gene>
    <name evidence="8" type="ORF">FIV42_02715</name>
</gene>
<dbReference type="PANTHER" id="PTHR30188">
    <property type="entry name" value="ABC TRANSPORTER PERMEASE PROTEIN-RELATED"/>
    <property type="match status" value="1"/>
</dbReference>
<accession>A0A4Y6PN93</accession>
<sequence length="261" mass="27598">MLAKLKAGVEAIGNAAIGFVEELGQVVIMLVEAIVWAFRPPYRLRIWFQALETIGVGSLPIVLLTGMFAGLVLAYQSHYAFSLFNAESLVGGTVAVSLVRELGPVLAGLMVAGRTGSSMTTELGTMRVTEQIDAMAVMAVNPIQYLVTPRLFASIIMLPVLTMLSNLVGILAAYFLTVHVLGVDPGIFVAEIRDFVEPADLLKSGIKAAAFGMVIALVGCYKGFYASGGAKGVGEATTSSVVVSSVSILCIDYVLTVLMWD</sequence>
<evidence type="ECO:0000256" key="6">
    <source>
        <dbReference type="ARBA" id="ARBA00023136"/>
    </source>
</evidence>
<dbReference type="GO" id="GO:0043190">
    <property type="term" value="C:ATP-binding cassette (ABC) transporter complex"/>
    <property type="evidence" value="ECO:0007669"/>
    <property type="project" value="InterPro"/>
</dbReference>
<evidence type="ECO:0000256" key="4">
    <source>
        <dbReference type="ARBA" id="ARBA00022692"/>
    </source>
</evidence>
<comment type="subcellular location">
    <subcellularLocation>
        <location evidence="1">Membrane</location>
        <topology evidence="1">Multi-pass membrane protein</topology>
    </subcellularLocation>
</comment>
<dbReference type="EMBL" id="CP041186">
    <property type="protein sequence ID" value="QDG49689.1"/>
    <property type="molecule type" value="Genomic_DNA"/>
</dbReference>
<name>A0A4Y6PN93_PERCE</name>
<keyword evidence="3" id="KW-0813">Transport</keyword>
<feature type="transmembrane region" description="Helical" evidence="7">
    <location>
        <begin position="50"/>
        <end position="73"/>
    </location>
</feature>
<evidence type="ECO:0000313" key="9">
    <source>
        <dbReference type="Proteomes" id="UP000315995"/>
    </source>
</evidence>
<dbReference type="Pfam" id="PF02405">
    <property type="entry name" value="MlaE"/>
    <property type="match status" value="1"/>
</dbReference>
<dbReference type="NCBIfam" id="TIGR00056">
    <property type="entry name" value="MlaE family lipid ABC transporter permease subunit"/>
    <property type="match status" value="1"/>
</dbReference>
<evidence type="ECO:0000256" key="3">
    <source>
        <dbReference type="ARBA" id="ARBA00022448"/>
    </source>
</evidence>
<dbReference type="RefSeq" id="WP_141196186.1">
    <property type="nucleotide sequence ID" value="NZ_CP041186.1"/>
</dbReference>
<evidence type="ECO:0000256" key="7">
    <source>
        <dbReference type="RuleBase" id="RU362044"/>
    </source>
</evidence>
<feature type="transmembrane region" description="Helical" evidence="7">
    <location>
        <begin position="151"/>
        <end position="176"/>
    </location>
</feature>
<reference evidence="8 9" key="1">
    <citation type="submission" date="2019-06" db="EMBL/GenBank/DDBJ databases">
        <title>Persicimonas caeni gen. nov., sp. nov., a predatory bacterium isolated from solar saltern.</title>
        <authorList>
            <person name="Wang S."/>
        </authorList>
    </citation>
    <scope>NUCLEOTIDE SEQUENCE [LARGE SCALE GENOMIC DNA]</scope>
    <source>
        <strain evidence="8 9">YN101</strain>
    </source>
</reference>
<keyword evidence="6 7" id="KW-0472">Membrane</keyword>
<dbReference type="InterPro" id="IPR030802">
    <property type="entry name" value="Permease_MalE"/>
</dbReference>
<keyword evidence="4 7" id="KW-0812">Transmembrane</keyword>
<accession>A0A5B8XZ65</accession>
<dbReference type="OrthoDB" id="9805022at2"/>
<protein>
    <submittedName>
        <fullName evidence="8">ABC transporter permease</fullName>
    </submittedName>
</protein>
<evidence type="ECO:0000256" key="5">
    <source>
        <dbReference type="ARBA" id="ARBA00022989"/>
    </source>
</evidence>
<keyword evidence="5 7" id="KW-1133">Transmembrane helix</keyword>
<evidence type="ECO:0000256" key="2">
    <source>
        <dbReference type="ARBA" id="ARBA00007556"/>
    </source>
</evidence>
<feature type="transmembrane region" description="Helical" evidence="7">
    <location>
        <begin position="12"/>
        <end position="38"/>
    </location>
</feature>
<organism evidence="8 9">
    <name type="scientific">Persicimonas caeni</name>
    <dbReference type="NCBI Taxonomy" id="2292766"/>
    <lineage>
        <taxon>Bacteria</taxon>
        <taxon>Deltaproteobacteria</taxon>
        <taxon>Bradymonadales</taxon>
        <taxon>Bradymonadaceae</taxon>
        <taxon>Persicimonas</taxon>
    </lineage>
</organism>
<evidence type="ECO:0000313" key="8">
    <source>
        <dbReference type="EMBL" id="QDG49689.1"/>
    </source>
</evidence>
<proteinExistence type="inferred from homology"/>
<feature type="transmembrane region" description="Helical" evidence="7">
    <location>
        <begin position="205"/>
        <end position="224"/>
    </location>
</feature>